<dbReference type="RefSeq" id="WP_015261071.1">
    <property type="nucleotide sequence ID" value="NC_019903.1"/>
</dbReference>
<keyword evidence="2" id="KW-1185">Reference proteome</keyword>
<evidence type="ECO:0000313" key="1">
    <source>
        <dbReference type="EMBL" id="AGA68067.1"/>
    </source>
</evidence>
<reference evidence="2" key="1">
    <citation type="submission" date="2012-02" db="EMBL/GenBank/DDBJ databases">
        <title>Complete sequence of Desulfitobacterium dichloroeliminans LMG P-21439.</title>
        <authorList>
            <person name="Lucas S."/>
            <person name="Han J."/>
            <person name="Lapidus A."/>
            <person name="Cheng J.-F."/>
            <person name="Goodwin L."/>
            <person name="Pitluck S."/>
            <person name="Peters L."/>
            <person name="Ovchinnikova G."/>
            <person name="Teshima H."/>
            <person name="Detter J.C."/>
            <person name="Han C."/>
            <person name="Tapia R."/>
            <person name="Land M."/>
            <person name="Hauser L."/>
            <person name="Kyrpides N."/>
            <person name="Ivanova N."/>
            <person name="Pagani I."/>
            <person name="Kruse T."/>
            <person name="de Vos W.M."/>
            <person name="Boon N."/>
            <person name="Smidt H."/>
            <person name="Woyke T."/>
        </authorList>
    </citation>
    <scope>NUCLEOTIDE SEQUENCE [LARGE SCALE GENOMIC DNA]</scope>
    <source>
        <strain evidence="2">LMG P-21439 / DCA1</strain>
    </source>
</reference>
<evidence type="ECO:0000313" key="2">
    <source>
        <dbReference type="Proteomes" id="UP000010797"/>
    </source>
</evidence>
<organism evidence="1 2">
    <name type="scientific">Desulfitobacterium dichloroeliminans (strain LMG P-21439 / DCA1)</name>
    <dbReference type="NCBI Taxonomy" id="871963"/>
    <lineage>
        <taxon>Bacteria</taxon>
        <taxon>Bacillati</taxon>
        <taxon>Bacillota</taxon>
        <taxon>Clostridia</taxon>
        <taxon>Eubacteriales</taxon>
        <taxon>Desulfitobacteriaceae</taxon>
        <taxon>Desulfitobacterium</taxon>
    </lineage>
</organism>
<dbReference type="AlphaFoldDB" id="L0F4H9"/>
<dbReference type="KEGG" id="ddl:Desdi_0531"/>
<gene>
    <name evidence="1" type="ordered locus">Desdi_0531</name>
</gene>
<proteinExistence type="predicted"/>
<dbReference type="Proteomes" id="UP000010797">
    <property type="component" value="Chromosome"/>
</dbReference>
<dbReference type="HOGENOM" id="CLU_1851918_0_0_9"/>
<sequence length="138" mass="14813">MKISKAIIPAAAVATSILGYLFIKGKPPVPSTKMVVDAVNTVSDVTQKAEGSFAGVSQSTIDDIVKNTYRGVKAVINGDTLEYWYKSSSGKTNNMARLVVDAGGEIKAYLGNGPYFYANSPRSFTEKIIQAMNQVKNI</sequence>
<name>L0F4H9_DESDL</name>
<protein>
    <submittedName>
        <fullName evidence="1">Uncharacterized protein</fullName>
    </submittedName>
</protein>
<dbReference type="OrthoDB" id="2931035at2"/>
<accession>L0F4H9</accession>
<dbReference type="EMBL" id="CP003344">
    <property type="protein sequence ID" value="AGA68067.1"/>
    <property type="molecule type" value="Genomic_DNA"/>
</dbReference>